<dbReference type="InterPro" id="IPR001647">
    <property type="entry name" value="HTH_TetR"/>
</dbReference>
<sequence>MIRPFPRRGEGLRDTTAAPVERADARRNREIVLRTAARLFAEDGPDVSLGLVARRAGVGAGTVYRHFPSKDVLVEAVLADHVENLVAAADRWATRAAPGDALLGFLFEVIEKSTGRRHLCDALTADRSWPHAVLAAASRRFHEALDRLLRNAKRAGAVNADVRVDDLIALGVGGAALRSAHRDRARGTRLVWLLLDGLRAAPVTKDGSLRDTVPRDRHGTAGHCLECGTRLHVRATGRPPRYCGPTCRQRARRRRAAGMIDPR</sequence>
<organism evidence="7 8">
    <name type="scientific">Saccharothrix syringae</name>
    <name type="common">Nocardiopsis syringae</name>
    <dbReference type="NCBI Taxonomy" id="103733"/>
    <lineage>
        <taxon>Bacteria</taxon>
        <taxon>Bacillati</taxon>
        <taxon>Actinomycetota</taxon>
        <taxon>Actinomycetes</taxon>
        <taxon>Pseudonocardiales</taxon>
        <taxon>Pseudonocardiaceae</taxon>
        <taxon>Saccharothrix</taxon>
    </lineage>
</organism>
<dbReference type="InterPro" id="IPR049445">
    <property type="entry name" value="TetR_SbtR-like_C"/>
</dbReference>
<dbReference type="PANTHER" id="PTHR30055:SF234">
    <property type="entry name" value="HTH-TYPE TRANSCRIPTIONAL REGULATOR BETI"/>
    <property type="match status" value="1"/>
</dbReference>
<proteinExistence type="predicted"/>
<evidence type="ECO:0000256" key="5">
    <source>
        <dbReference type="SAM" id="MobiDB-lite"/>
    </source>
</evidence>
<dbReference type="PANTHER" id="PTHR30055">
    <property type="entry name" value="HTH-TYPE TRANSCRIPTIONAL REGULATOR RUTR"/>
    <property type="match status" value="1"/>
</dbReference>
<evidence type="ECO:0000256" key="4">
    <source>
        <dbReference type="PROSITE-ProRule" id="PRU00335"/>
    </source>
</evidence>
<evidence type="ECO:0000256" key="2">
    <source>
        <dbReference type="ARBA" id="ARBA00023125"/>
    </source>
</evidence>
<dbReference type="InterPro" id="IPR023772">
    <property type="entry name" value="DNA-bd_HTH_TetR-type_CS"/>
</dbReference>
<evidence type="ECO:0000313" key="8">
    <source>
        <dbReference type="Proteomes" id="UP000325787"/>
    </source>
</evidence>
<evidence type="ECO:0000256" key="3">
    <source>
        <dbReference type="ARBA" id="ARBA00023163"/>
    </source>
</evidence>
<dbReference type="EMBL" id="CP034550">
    <property type="protein sequence ID" value="QFZ21118.1"/>
    <property type="molecule type" value="Genomic_DNA"/>
</dbReference>
<feature type="domain" description="HTH tetR-type" evidence="6">
    <location>
        <begin position="26"/>
        <end position="85"/>
    </location>
</feature>
<dbReference type="Pfam" id="PF00440">
    <property type="entry name" value="TetR_N"/>
    <property type="match status" value="1"/>
</dbReference>
<feature type="DNA-binding region" description="H-T-H motif" evidence="4">
    <location>
        <begin position="48"/>
        <end position="67"/>
    </location>
</feature>
<dbReference type="PROSITE" id="PS50977">
    <property type="entry name" value="HTH_TETR_2"/>
    <property type="match status" value="1"/>
</dbReference>
<dbReference type="SUPFAM" id="SSF48498">
    <property type="entry name" value="Tetracyclin repressor-like, C-terminal domain"/>
    <property type="match status" value="1"/>
</dbReference>
<dbReference type="Proteomes" id="UP000325787">
    <property type="component" value="Chromosome"/>
</dbReference>
<dbReference type="InterPro" id="IPR050109">
    <property type="entry name" value="HTH-type_TetR-like_transc_reg"/>
</dbReference>
<dbReference type="PRINTS" id="PR00455">
    <property type="entry name" value="HTHTETR"/>
</dbReference>
<dbReference type="OrthoDB" id="9795011at2"/>
<name>A0A5Q0H4G0_SACSY</name>
<reference evidence="8" key="1">
    <citation type="journal article" date="2021" name="Curr. Microbiol.">
        <title>Complete genome of nocamycin-producing strain Saccharothrix syringae NRRL B-16468 reveals the biosynthetic potential for secondary metabolites.</title>
        <authorList>
            <person name="Mo X."/>
            <person name="Yang S."/>
        </authorList>
    </citation>
    <scope>NUCLEOTIDE SEQUENCE [LARGE SCALE GENOMIC DNA]</scope>
    <source>
        <strain evidence="8">ATCC 51364 / DSM 43886 / JCM 6844 / KCTC 9398 / NBRC 14523 / NRRL B-16468 / INA 2240</strain>
    </source>
</reference>
<keyword evidence="3" id="KW-0804">Transcription</keyword>
<keyword evidence="8" id="KW-1185">Reference proteome</keyword>
<dbReference type="InterPro" id="IPR009057">
    <property type="entry name" value="Homeodomain-like_sf"/>
</dbReference>
<keyword evidence="1" id="KW-0805">Transcription regulation</keyword>
<dbReference type="InterPro" id="IPR036271">
    <property type="entry name" value="Tet_transcr_reg_TetR-rel_C_sf"/>
</dbReference>
<dbReference type="Gene3D" id="1.10.357.10">
    <property type="entry name" value="Tetracycline Repressor, domain 2"/>
    <property type="match status" value="1"/>
</dbReference>
<dbReference type="GO" id="GO:0003700">
    <property type="term" value="F:DNA-binding transcription factor activity"/>
    <property type="evidence" value="ECO:0007669"/>
    <property type="project" value="TreeGrafter"/>
</dbReference>
<dbReference type="KEGG" id="ssyi:EKG83_30365"/>
<evidence type="ECO:0000313" key="7">
    <source>
        <dbReference type="EMBL" id="QFZ21118.1"/>
    </source>
</evidence>
<dbReference type="AlphaFoldDB" id="A0A5Q0H4G0"/>
<accession>A0A5Q0H4G0</accession>
<dbReference type="PROSITE" id="PS01081">
    <property type="entry name" value="HTH_TETR_1"/>
    <property type="match status" value="1"/>
</dbReference>
<gene>
    <name evidence="7" type="ORF">EKG83_30365</name>
</gene>
<dbReference type="GO" id="GO:0000976">
    <property type="term" value="F:transcription cis-regulatory region binding"/>
    <property type="evidence" value="ECO:0007669"/>
    <property type="project" value="TreeGrafter"/>
</dbReference>
<keyword evidence="2 4" id="KW-0238">DNA-binding</keyword>
<protein>
    <submittedName>
        <fullName evidence="7">TetR/AcrR family transcriptional regulator</fullName>
    </submittedName>
</protein>
<dbReference type="SUPFAM" id="SSF46689">
    <property type="entry name" value="Homeodomain-like"/>
    <property type="match status" value="1"/>
</dbReference>
<evidence type="ECO:0000256" key="1">
    <source>
        <dbReference type="ARBA" id="ARBA00023015"/>
    </source>
</evidence>
<feature type="region of interest" description="Disordered" evidence="5">
    <location>
        <begin position="1"/>
        <end position="20"/>
    </location>
</feature>
<dbReference type="Pfam" id="PF21597">
    <property type="entry name" value="TetR_C_43"/>
    <property type="match status" value="1"/>
</dbReference>
<evidence type="ECO:0000259" key="6">
    <source>
        <dbReference type="PROSITE" id="PS50977"/>
    </source>
</evidence>